<comment type="caution">
    <text evidence="3">The sequence shown here is derived from an EMBL/GenBank/DDBJ whole genome shotgun (WGS) entry which is preliminary data.</text>
</comment>
<gene>
    <name evidence="3" type="ORF">ACFQLX_09265</name>
</gene>
<organism evidence="3 4">
    <name type="scientific">Streptomyces polyrhachis</name>
    <dbReference type="NCBI Taxonomy" id="1282885"/>
    <lineage>
        <taxon>Bacteria</taxon>
        <taxon>Bacillati</taxon>
        <taxon>Actinomycetota</taxon>
        <taxon>Actinomycetes</taxon>
        <taxon>Kitasatosporales</taxon>
        <taxon>Streptomycetaceae</taxon>
        <taxon>Streptomyces</taxon>
    </lineage>
</organism>
<evidence type="ECO:0000259" key="1">
    <source>
        <dbReference type="Pfam" id="PF13622"/>
    </source>
</evidence>
<dbReference type="EMBL" id="JBHSZO010000011">
    <property type="protein sequence ID" value="MFC7218355.1"/>
    <property type="molecule type" value="Genomic_DNA"/>
</dbReference>
<reference evidence="4" key="1">
    <citation type="journal article" date="2019" name="Int. J. Syst. Evol. Microbiol.">
        <title>The Global Catalogue of Microorganisms (GCM) 10K type strain sequencing project: providing services to taxonomists for standard genome sequencing and annotation.</title>
        <authorList>
            <consortium name="The Broad Institute Genomics Platform"/>
            <consortium name="The Broad Institute Genome Sequencing Center for Infectious Disease"/>
            <person name="Wu L."/>
            <person name="Ma J."/>
        </authorList>
    </citation>
    <scope>NUCLEOTIDE SEQUENCE [LARGE SCALE GENOMIC DNA]</scope>
    <source>
        <strain evidence="4">CGMCC 1.13681</strain>
    </source>
</reference>
<feature type="domain" description="Acyl-CoA thioesterase-like N-terminal HotDog" evidence="1">
    <location>
        <begin position="25"/>
        <end position="108"/>
    </location>
</feature>
<dbReference type="InterPro" id="IPR049450">
    <property type="entry name" value="ACOT8-like_C"/>
</dbReference>
<evidence type="ECO:0000313" key="3">
    <source>
        <dbReference type="EMBL" id="MFC7218355.1"/>
    </source>
</evidence>
<evidence type="ECO:0000259" key="2">
    <source>
        <dbReference type="Pfam" id="PF20789"/>
    </source>
</evidence>
<dbReference type="Pfam" id="PF13622">
    <property type="entry name" value="4HBT_3"/>
    <property type="match status" value="1"/>
</dbReference>
<accession>A0ABW2GG93</accession>
<dbReference type="Proteomes" id="UP001596413">
    <property type="component" value="Unassembled WGS sequence"/>
</dbReference>
<dbReference type="InterPro" id="IPR049449">
    <property type="entry name" value="TesB_ACOT8-like_N"/>
</dbReference>
<dbReference type="InterPro" id="IPR029069">
    <property type="entry name" value="HotDog_dom_sf"/>
</dbReference>
<keyword evidence="4" id="KW-1185">Reference proteome</keyword>
<dbReference type="SUPFAM" id="SSF54637">
    <property type="entry name" value="Thioesterase/thiol ester dehydrase-isomerase"/>
    <property type="match status" value="1"/>
</dbReference>
<feature type="domain" description="Acyl-CoA thioesterase-like C-terminal" evidence="2">
    <location>
        <begin position="134"/>
        <end position="262"/>
    </location>
</feature>
<protein>
    <submittedName>
        <fullName evidence="3">Thioesterase family protein</fullName>
    </submittedName>
</protein>
<dbReference type="Pfam" id="PF20789">
    <property type="entry name" value="4HBT_3C"/>
    <property type="match status" value="1"/>
</dbReference>
<proteinExistence type="predicted"/>
<evidence type="ECO:0000313" key="4">
    <source>
        <dbReference type="Proteomes" id="UP001596413"/>
    </source>
</evidence>
<dbReference type="Gene3D" id="2.40.160.210">
    <property type="entry name" value="Acyl-CoA thioesterase, double hotdog domain"/>
    <property type="match status" value="1"/>
</dbReference>
<name>A0ABW2GG93_9ACTN</name>
<dbReference type="RefSeq" id="WP_386413697.1">
    <property type="nucleotide sequence ID" value="NZ_JBHSZO010000011.1"/>
</dbReference>
<dbReference type="InterPro" id="IPR042171">
    <property type="entry name" value="Acyl-CoA_hotdog"/>
</dbReference>
<sequence length="266" mass="28540">MSVPPIEAFYERVGDGRFLSSAYTAGPWSPDAQHAGPPAALLALAVDEHPQRRPDFRIARMSYEILRPVPVAPLTVRTRVLRAGRSTELVEAALAPEGGGEVMRATGLLVKTSPGSVPEVRPAPEVPGPDDAFDRGFFPIPWEQGYHTAVELRFAAGSVLETGPATGWFRMRVPLVLGEEIAPLSRVLVAADSGNGISSVVDFDRYLFVNTDLTVNVDRHPQGEWVCLDARTTVDAAGIGLAQAALHDEKGPLGRSSQTLYVAPRG</sequence>